<gene>
    <name evidence="1" type="ORF">VHEMI03948</name>
</gene>
<dbReference type="STRING" id="1531966.A0A0A1TCD5"/>
<evidence type="ECO:0000313" key="1">
    <source>
        <dbReference type="EMBL" id="CEJ85890.1"/>
    </source>
</evidence>
<keyword evidence="2" id="KW-1185">Reference proteome</keyword>
<dbReference type="HOGENOM" id="CLU_1180471_0_0_1"/>
<organism evidence="1 2">
    <name type="scientific">[Torrubiella] hemipterigena</name>
    <dbReference type="NCBI Taxonomy" id="1531966"/>
    <lineage>
        <taxon>Eukaryota</taxon>
        <taxon>Fungi</taxon>
        <taxon>Dikarya</taxon>
        <taxon>Ascomycota</taxon>
        <taxon>Pezizomycotina</taxon>
        <taxon>Sordariomycetes</taxon>
        <taxon>Hypocreomycetidae</taxon>
        <taxon>Hypocreales</taxon>
        <taxon>Clavicipitaceae</taxon>
        <taxon>Clavicipitaceae incertae sedis</taxon>
        <taxon>'Torrubiella' clade</taxon>
    </lineage>
</organism>
<proteinExistence type="predicted"/>
<evidence type="ECO:0000313" key="2">
    <source>
        <dbReference type="Proteomes" id="UP000039046"/>
    </source>
</evidence>
<sequence length="207" mass="23617">MDEITVEFADLGIEASLLERLNSEVFNHDEAVDAVHGRKLPQDLGVPTVRYCVIRGLRHHLDFAVVNASTFEKGPAMFKKAVNARLIMSNKIPDMDGPEDRPYCIWHPDLPSETALQKLVERYPDMVYQVGRVCAFAGYNDLYKTLDILPEVAIAEEAQDRGNKAIFDLIMEKPVRWKVFYDYNVCMLDPKPANLNHDTVLYRSLAF</sequence>
<reference evidence="1 2" key="1">
    <citation type="journal article" date="2015" name="Genome Announc.">
        <title>Draft Genome Sequence and Gene Annotation of the Entomopathogenic Fungus Verticillium hemipterigenum.</title>
        <authorList>
            <person name="Horn F."/>
            <person name="Habel A."/>
            <person name="Scharf D.H."/>
            <person name="Dworschak J."/>
            <person name="Brakhage A.A."/>
            <person name="Guthke R."/>
            <person name="Hertweck C."/>
            <person name="Linde J."/>
        </authorList>
    </citation>
    <scope>NUCLEOTIDE SEQUENCE [LARGE SCALE GENOMIC DNA]</scope>
</reference>
<name>A0A0A1TCD5_9HYPO</name>
<dbReference type="AlphaFoldDB" id="A0A0A1TCD5"/>
<dbReference type="Proteomes" id="UP000039046">
    <property type="component" value="Unassembled WGS sequence"/>
</dbReference>
<accession>A0A0A1TCD5</accession>
<protein>
    <submittedName>
        <fullName evidence="1">Uncharacterized protein</fullName>
    </submittedName>
</protein>
<dbReference type="EMBL" id="CDHN01000002">
    <property type="protein sequence ID" value="CEJ85890.1"/>
    <property type="molecule type" value="Genomic_DNA"/>
</dbReference>
<dbReference type="OrthoDB" id="4928116at2759"/>